<proteinExistence type="predicted"/>
<dbReference type="Pfam" id="PF09945">
    <property type="entry name" value="DUF2177"/>
    <property type="match status" value="1"/>
</dbReference>
<keyword evidence="1" id="KW-0472">Membrane</keyword>
<sequence length="142" mass="15358">MTRIIIAYVSTLLVFAAVDAVWLTNSADLLYRPILGPILIPEFRLAPAIIFYLLYIAGLLYFAVMPGLADGRWKTALVKGGLFGFFAYATYDLTNQATLLLWSTKITVADMIWGTFVSGVSSAGGCLITARLSKGAQEKIGA</sequence>
<name>A0A2A4FZ73_9SPHN</name>
<gene>
    <name evidence="2" type="ORF">COO09_00220</name>
</gene>
<feature type="transmembrane region" description="Helical" evidence="1">
    <location>
        <begin position="76"/>
        <end position="91"/>
    </location>
</feature>
<dbReference type="KEGG" id="rdi:CMV14_10835"/>
<keyword evidence="1" id="KW-1133">Transmembrane helix</keyword>
<dbReference type="InterPro" id="IPR018687">
    <property type="entry name" value="DUF2177_membr"/>
</dbReference>
<evidence type="ECO:0000256" key="1">
    <source>
        <dbReference type="SAM" id="Phobius"/>
    </source>
</evidence>
<protein>
    <submittedName>
        <fullName evidence="2">DUF2177 domain-containing protein</fullName>
    </submittedName>
</protein>
<organism evidence="2 3">
    <name type="scientific">Rhizorhabdus dicambivorans</name>
    <dbReference type="NCBI Taxonomy" id="1850238"/>
    <lineage>
        <taxon>Bacteria</taxon>
        <taxon>Pseudomonadati</taxon>
        <taxon>Pseudomonadota</taxon>
        <taxon>Alphaproteobacteria</taxon>
        <taxon>Sphingomonadales</taxon>
        <taxon>Sphingomonadaceae</taxon>
        <taxon>Rhizorhabdus</taxon>
    </lineage>
</organism>
<dbReference type="EMBL" id="NWUF01000001">
    <property type="protein sequence ID" value="PCE44107.1"/>
    <property type="molecule type" value="Genomic_DNA"/>
</dbReference>
<feature type="transmembrane region" description="Helical" evidence="1">
    <location>
        <begin position="44"/>
        <end position="64"/>
    </location>
</feature>
<evidence type="ECO:0000313" key="2">
    <source>
        <dbReference type="EMBL" id="PCE44107.1"/>
    </source>
</evidence>
<feature type="transmembrane region" description="Helical" evidence="1">
    <location>
        <begin position="111"/>
        <end position="130"/>
    </location>
</feature>
<reference evidence="2 3" key="1">
    <citation type="submission" date="2017-09" db="EMBL/GenBank/DDBJ databases">
        <title>The Catabolism of 3,6-Dichlorosalicylic acid is Initiated by the Cytochrome P450 Monooxygenase DsmABC in Rhizorhabdus dicambivorans Ndbn-20.</title>
        <authorList>
            <person name="Na L."/>
        </authorList>
    </citation>
    <scope>NUCLEOTIDE SEQUENCE [LARGE SCALE GENOMIC DNA]</scope>
    <source>
        <strain evidence="2 3">Ndbn-20m</strain>
    </source>
</reference>
<keyword evidence="3" id="KW-1185">Reference proteome</keyword>
<evidence type="ECO:0000313" key="3">
    <source>
        <dbReference type="Proteomes" id="UP000218934"/>
    </source>
</evidence>
<dbReference type="Proteomes" id="UP000218934">
    <property type="component" value="Unassembled WGS sequence"/>
</dbReference>
<dbReference type="OrthoDB" id="166547at2"/>
<keyword evidence="1" id="KW-0812">Transmembrane</keyword>
<dbReference type="RefSeq" id="WP_066958915.1">
    <property type="nucleotide sequence ID" value="NZ_CP023449.1"/>
</dbReference>
<comment type="caution">
    <text evidence="2">The sequence shown here is derived from an EMBL/GenBank/DDBJ whole genome shotgun (WGS) entry which is preliminary data.</text>
</comment>
<dbReference type="AlphaFoldDB" id="A0A2A4FZ73"/>
<accession>A0A2A4FZ73</accession>